<dbReference type="GO" id="GO:0016020">
    <property type="term" value="C:membrane"/>
    <property type="evidence" value="ECO:0007669"/>
    <property type="project" value="GOC"/>
</dbReference>
<keyword evidence="3" id="KW-1185">Reference proteome</keyword>
<evidence type="ECO:0000259" key="1">
    <source>
        <dbReference type="Pfam" id="PF03372"/>
    </source>
</evidence>
<dbReference type="Gene3D" id="3.60.10.10">
    <property type="entry name" value="Endonuclease/exonuclease/phosphatase"/>
    <property type="match status" value="1"/>
</dbReference>
<dbReference type="InterPro" id="IPR051916">
    <property type="entry name" value="GPI-anchor_lipid_remodeler"/>
</dbReference>
<dbReference type="Proteomes" id="UP000789704">
    <property type="component" value="Unassembled WGS sequence"/>
</dbReference>
<evidence type="ECO:0000313" key="2">
    <source>
        <dbReference type="EMBL" id="CAG4904102.1"/>
    </source>
</evidence>
<reference evidence="2" key="1">
    <citation type="submission" date="2021-04" db="EMBL/GenBank/DDBJ databases">
        <authorList>
            <person name="Vanwijnsberghe S."/>
        </authorList>
    </citation>
    <scope>NUCLEOTIDE SEQUENCE</scope>
    <source>
        <strain evidence="2">LMG 31841</strain>
    </source>
</reference>
<dbReference type="InterPro" id="IPR036691">
    <property type="entry name" value="Endo/exonu/phosph_ase_sf"/>
</dbReference>
<dbReference type="EMBL" id="CAJQZC010000005">
    <property type="protein sequence ID" value="CAG4904102.1"/>
    <property type="molecule type" value="Genomic_DNA"/>
</dbReference>
<gene>
    <name evidence="2" type="ORF">LMG31841_03311</name>
</gene>
<organism evidence="2 3">
    <name type="scientific">Paraburkholderia saeva</name>
    <dbReference type="NCBI Taxonomy" id="2777537"/>
    <lineage>
        <taxon>Bacteria</taxon>
        <taxon>Pseudomonadati</taxon>
        <taxon>Pseudomonadota</taxon>
        <taxon>Betaproteobacteria</taxon>
        <taxon>Burkholderiales</taxon>
        <taxon>Burkholderiaceae</taxon>
        <taxon>Paraburkholderia</taxon>
    </lineage>
</organism>
<comment type="caution">
    <text evidence="2">The sequence shown here is derived from an EMBL/GenBank/DDBJ whole genome shotgun (WGS) entry which is preliminary data.</text>
</comment>
<dbReference type="Pfam" id="PF03372">
    <property type="entry name" value="Exo_endo_phos"/>
    <property type="match status" value="1"/>
</dbReference>
<sequence length="300" mass="32271">MRLISWNVQWGRSADGVVDLAYTLDEARRLADFDVLCMQEVTRGLSALAGHPGDDQFAELARLLPGYTVLDAIGADLPAAASGPSIASGASGTMSQPGAPLRRQFGNALVTRLPVQRVIRHTLPWPADPAAPSMQRVALEAVLEAPGGALRVLVTHLEFYSLTQRLAQVDALRRLQREAVDHAEHPAPAEDAIGPFNATGRPVSALVCGDFNSAYGSDAYQRMLAPLAGSPAFIDCWTTLHPGATPPPTAGVYDTVQWKNGSLTCDFIFATEDLRDRLRRCEIDGVTRASDHQPVVLELD</sequence>
<dbReference type="RefSeq" id="WP_228878663.1">
    <property type="nucleotide sequence ID" value="NZ_CAJQZC010000005.1"/>
</dbReference>
<dbReference type="GO" id="GO:0003824">
    <property type="term" value="F:catalytic activity"/>
    <property type="evidence" value="ECO:0007669"/>
    <property type="project" value="InterPro"/>
</dbReference>
<dbReference type="PANTHER" id="PTHR14859:SF0">
    <property type="entry name" value="ENDONUCLEASE_EXONUCLEASE_PHOSPHATASE FAMILY PROTEIN, EXPRESSED"/>
    <property type="match status" value="1"/>
</dbReference>
<protein>
    <recommendedName>
        <fullName evidence="1">Endonuclease/exonuclease/phosphatase domain-containing protein</fullName>
    </recommendedName>
</protein>
<dbReference type="SUPFAM" id="SSF56219">
    <property type="entry name" value="DNase I-like"/>
    <property type="match status" value="1"/>
</dbReference>
<name>A0A9N8X1W8_9BURK</name>
<feature type="domain" description="Endonuclease/exonuclease/phosphatase" evidence="1">
    <location>
        <begin position="4"/>
        <end position="292"/>
    </location>
</feature>
<dbReference type="AlphaFoldDB" id="A0A9N8X1W8"/>
<proteinExistence type="predicted"/>
<dbReference type="PANTHER" id="PTHR14859">
    <property type="entry name" value="CALCOFLUOR WHITE HYPERSENSITIVE PROTEIN PRECURSOR"/>
    <property type="match status" value="1"/>
</dbReference>
<dbReference type="InterPro" id="IPR005135">
    <property type="entry name" value="Endo/exonuclease/phosphatase"/>
</dbReference>
<evidence type="ECO:0000313" key="3">
    <source>
        <dbReference type="Proteomes" id="UP000789704"/>
    </source>
</evidence>
<accession>A0A9N8X1W8</accession>
<dbReference type="GO" id="GO:0006506">
    <property type="term" value="P:GPI anchor biosynthetic process"/>
    <property type="evidence" value="ECO:0007669"/>
    <property type="project" value="TreeGrafter"/>
</dbReference>